<dbReference type="PANTHER" id="PTHR10098:SF108">
    <property type="entry name" value="TETRATRICOPEPTIDE REPEAT PROTEIN 28"/>
    <property type="match status" value="1"/>
</dbReference>
<feature type="repeat" description="TPR" evidence="1">
    <location>
        <begin position="72"/>
        <end position="105"/>
    </location>
</feature>
<feature type="repeat" description="TPR" evidence="1">
    <location>
        <begin position="4"/>
        <end position="37"/>
    </location>
</feature>
<dbReference type="PANTHER" id="PTHR10098">
    <property type="entry name" value="RAPSYN-RELATED"/>
    <property type="match status" value="1"/>
</dbReference>
<feature type="coiled-coil region" evidence="2">
    <location>
        <begin position="595"/>
        <end position="622"/>
    </location>
</feature>
<feature type="repeat" description="TPR" evidence="1">
    <location>
        <begin position="466"/>
        <end position="499"/>
    </location>
</feature>
<accession>A0A3M6U6U1</accession>
<reference evidence="4 5" key="1">
    <citation type="journal article" date="2018" name="Sci. Rep.">
        <title>Comparative analysis of the Pocillopora damicornis genome highlights role of immune system in coral evolution.</title>
        <authorList>
            <person name="Cunning R."/>
            <person name="Bay R.A."/>
            <person name="Gillette P."/>
            <person name="Baker A.C."/>
            <person name="Traylor-Knowles N."/>
        </authorList>
    </citation>
    <scope>NUCLEOTIDE SEQUENCE [LARGE SCALE GENOMIC DNA]</scope>
    <source>
        <strain evidence="4">RSMAS</strain>
        <tissue evidence="4">Whole animal</tissue>
    </source>
</reference>
<evidence type="ECO:0000313" key="4">
    <source>
        <dbReference type="EMBL" id="RMX49188.1"/>
    </source>
</evidence>
<dbReference type="OMA" id="DRVVQNE"/>
<dbReference type="STRING" id="46731.A0A3M6U6U1"/>
<organism evidence="4 5">
    <name type="scientific">Pocillopora damicornis</name>
    <name type="common">Cauliflower coral</name>
    <name type="synonym">Millepora damicornis</name>
    <dbReference type="NCBI Taxonomy" id="46731"/>
    <lineage>
        <taxon>Eukaryota</taxon>
        <taxon>Metazoa</taxon>
        <taxon>Cnidaria</taxon>
        <taxon>Anthozoa</taxon>
        <taxon>Hexacorallia</taxon>
        <taxon>Scleractinia</taxon>
        <taxon>Astrocoeniina</taxon>
        <taxon>Pocilloporidae</taxon>
        <taxon>Pocillopora</taxon>
    </lineage>
</organism>
<dbReference type="PROSITE" id="PS50005">
    <property type="entry name" value="TPR"/>
    <property type="match status" value="3"/>
</dbReference>
<proteinExistence type="predicted"/>
<dbReference type="Pfam" id="PF13176">
    <property type="entry name" value="TPR_7"/>
    <property type="match status" value="1"/>
</dbReference>
<feature type="domain" description="CHAT" evidence="3">
    <location>
        <begin position="768"/>
        <end position="1059"/>
    </location>
</feature>
<dbReference type="Pfam" id="PF13424">
    <property type="entry name" value="TPR_12"/>
    <property type="match status" value="1"/>
</dbReference>
<sequence>MEKLRALCSKGDRAFKNEQYLQAISFYSDALMLSPYNEDVLGCRSVVYAKLGMFNESKKDAESLISIIPQKPKGHFLRAVSLENLGNYRESLSSYLKAYELDPGHPTELMLRIVGAVGCICQMSEMEEISLSDQGASFQNFESFVQLGKRLYETENYKICISVIMTALKAHYGWDEQLLYSQASIKHQHGEKDFEKTKKDMQSHNHVSNEFDSEVSHSGYGFASIYVATGNDGTEEKESREDSHGSLQNGRAVMLALLVMAEAHYCLYQYSEALCVSQKCLSVALDFKDKEYEIKCYIKIANIHHRLAQYVQAVSYNGKLLGVGRDLQRSDEDKETFKKYWNNDIERTAVWNLSAAYKLMGDYKKALHHAQEYMELLKFIDQGNLTTAYSNLGELELLQGNYEKSLECHKIELQLCKKFNDRHGAAYAFGNIGTVYANMGNFRSATVNHEQHLKLAQNLNDKVSEVIAFRNFGCLYKLMGEYAKALGYFEQHLQLARLNKMEALKCKAYGLVGACYRDLHQLHHAQYYYDTCLKLAVEQNGLEEELECNLALAQISKAMRNFETSRLYFNKAIPVLEDKLLSKHGNRLIYRDPLLEKLDQCYKDLQEALIEMNLEEEALEIAEHCRSRILVSIIRHKKILANSETSSTPSQRLVTAYSAKDITSIVDLQQAALLFFSVIPTGFLLWVLSPGKGIVRCHWHKSCDHSTFTNKIKHCIEEFHGNYKESYNCDHRALPESVTGKRSESVNEKEDKKSCYYCEFLYSTKLTPLQKLHHLLLSPIEDELKIELGSGVNELVIIPDLEVNSVPFSSLQDKEGKFLHEFFNVRTLPCIRTISQKGEMLKSNAGKQVADSFEILVQGNPDISRVELNGKVWSPKKQSGLAEEEVNIIASLLGADPITGRQATKEHFLTMLPQTSVVHLVTYGSWPDACIALSPNTHHYGDPPSEDAFLVTVSDIAMLKLSAKLVVLNACCGCGHQYCQLKHASFDLATALLAAGVQSVMMPLWSTPQAAMLNLFYKFYTGLEKGRTVSESLKEAWTLLRSVEHMSTPDSWASFVHVGFDTTVNFMKLRHQLFDGVLDQVVKSSSPERFPLVTAETLDSKVPSVTFKVKKFQEMLTQLLLQHTSVSHVLPALRDLIQLAHQMHLLTHHPELLLKGDPTMCAQLSSHVLESPCAREFLIFLGFDFQKDGAHDKDPFVVFPHWDPDGTLTMTSQILQAVCDILKESSSGGYALAKITNTLKKNTMEKLKEFLSLSSRYPERIMKTSDFVLRSLWYNPELQQLLASFGFYEVGQSLLFNKTEGNQLMLKSTLAVVTALLDYIEKGKTRTYSSLRESVSSGGRPPKLASLSPQLTPSKQIVMETPWMSTKSDRSENELKMALAKELEGINKEFAGHVTISNYWHAQLLRAQSAPGSKLPVIGSETQNKPSGKARTVEKAGKVKVQAGMTPSCNRRLVEEEPRLSINDTRERRSEIYRIYAQRYDDIAMHKRHKVRQLFMSQIEDRGEYH</sequence>
<protein>
    <recommendedName>
        <fullName evidence="3">CHAT domain-containing protein</fullName>
    </recommendedName>
</protein>
<dbReference type="SMART" id="SM00028">
    <property type="entry name" value="TPR"/>
    <property type="match status" value="10"/>
</dbReference>
<dbReference type="InterPro" id="IPR019734">
    <property type="entry name" value="TPR_rpt"/>
</dbReference>
<keyword evidence="1" id="KW-0802">TPR repeat</keyword>
<keyword evidence="5" id="KW-1185">Reference proteome</keyword>
<gene>
    <name evidence="4" type="ORF">pdam_00005843</name>
</gene>
<comment type="caution">
    <text evidence="4">The sequence shown here is derived from an EMBL/GenBank/DDBJ whole genome shotgun (WGS) entry which is preliminary data.</text>
</comment>
<dbReference type="EMBL" id="RCHS01002157">
    <property type="protein sequence ID" value="RMX49188.1"/>
    <property type="molecule type" value="Genomic_DNA"/>
</dbReference>
<dbReference type="Proteomes" id="UP000275408">
    <property type="component" value="Unassembled WGS sequence"/>
</dbReference>
<name>A0A3M6U6U1_POCDA</name>
<dbReference type="SUPFAM" id="SSF48452">
    <property type="entry name" value="TPR-like"/>
    <property type="match status" value="3"/>
</dbReference>
<dbReference type="Pfam" id="PF13181">
    <property type="entry name" value="TPR_8"/>
    <property type="match status" value="1"/>
</dbReference>
<evidence type="ECO:0000259" key="3">
    <source>
        <dbReference type="Pfam" id="PF12770"/>
    </source>
</evidence>
<dbReference type="Gene3D" id="1.25.40.10">
    <property type="entry name" value="Tetratricopeptide repeat domain"/>
    <property type="match status" value="3"/>
</dbReference>
<dbReference type="InterPro" id="IPR011990">
    <property type="entry name" value="TPR-like_helical_dom_sf"/>
</dbReference>
<evidence type="ECO:0000313" key="5">
    <source>
        <dbReference type="Proteomes" id="UP000275408"/>
    </source>
</evidence>
<dbReference type="OrthoDB" id="5951504at2759"/>
<dbReference type="InterPro" id="IPR024983">
    <property type="entry name" value="CHAT_dom"/>
</dbReference>
<dbReference type="Pfam" id="PF12770">
    <property type="entry name" value="CHAT"/>
    <property type="match status" value="1"/>
</dbReference>
<keyword evidence="2" id="KW-0175">Coiled coil</keyword>
<evidence type="ECO:0000256" key="1">
    <source>
        <dbReference type="PROSITE-ProRule" id="PRU00339"/>
    </source>
</evidence>
<evidence type="ECO:0000256" key="2">
    <source>
        <dbReference type="SAM" id="Coils"/>
    </source>
</evidence>